<sequence>MQLKLDLRDRVDSLFRATLQAYNKGAEQRVKDEMPGLEEYYSSTVGRLFKSGFGLGQAKPSLADQS</sequence>
<organism evidence="1">
    <name type="scientific">Brassica campestris</name>
    <name type="common">Field mustard</name>
    <dbReference type="NCBI Taxonomy" id="3711"/>
    <lineage>
        <taxon>Eukaryota</taxon>
        <taxon>Viridiplantae</taxon>
        <taxon>Streptophyta</taxon>
        <taxon>Embryophyta</taxon>
        <taxon>Tracheophyta</taxon>
        <taxon>Spermatophyta</taxon>
        <taxon>Magnoliopsida</taxon>
        <taxon>eudicotyledons</taxon>
        <taxon>Gunneridae</taxon>
        <taxon>Pentapetalae</taxon>
        <taxon>rosids</taxon>
        <taxon>malvids</taxon>
        <taxon>Brassicales</taxon>
        <taxon>Brassicaceae</taxon>
        <taxon>Brassiceae</taxon>
        <taxon>Brassica</taxon>
    </lineage>
</organism>
<accession>A0A3P5ZIG9</accession>
<name>A0A3P5ZIG9_BRACM</name>
<dbReference type="EMBL" id="LR031572">
    <property type="protein sequence ID" value="VDC80376.1"/>
    <property type="molecule type" value="Genomic_DNA"/>
</dbReference>
<reference evidence="1" key="1">
    <citation type="submission" date="2018-11" db="EMBL/GenBank/DDBJ databases">
        <authorList>
            <consortium name="Genoscope - CEA"/>
            <person name="William W."/>
        </authorList>
    </citation>
    <scope>NUCLEOTIDE SEQUENCE</scope>
</reference>
<protein>
    <submittedName>
        <fullName evidence="1">Uncharacterized protein</fullName>
    </submittedName>
</protein>
<proteinExistence type="predicted"/>
<evidence type="ECO:0000313" key="1">
    <source>
        <dbReference type="EMBL" id="VDC80376.1"/>
    </source>
</evidence>
<dbReference type="AlphaFoldDB" id="A0A3P5ZIG9"/>
<gene>
    <name evidence="1" type="ORF">BRAA03T11594Z</name>
</gene>